<dbReference type="PANTHER" id="PTHR43180">
    <property type="entry name" value="3-OXOACYL-(ACYL-CARRIER-PROTEIN) REDUCTASE (AFU_ORTHOLOGUE AFUA_6G11210)"/>
    <property type="match status" value="1"/>
</dbReference>
<evidence type="ECO:0000313" key="5">
    <source>
        <dbReference type="Proteomes" id="UP000254866"/>
    </source>
</evidence>
<evidence type="ECO:0000256" key="3">
    <source>
        <dbReference type="ARBA" id="ARBA00023002"/>
    </source>
</evidence>
<dbReference type="EMBL" id="NPIC01000005">
    <property type="protein sequence ID" value="RDL35897.1"/>
    <property type="molecule type" value="Genomic_DNA"/>
</dbReference>
<organism evidence="4 5">
    <name type="scientific">Venustampulla echinocandica</name>
    <dbReference type="NCBI Taxonomy" id="2656787"/>
    <lineage>
        <taxon>Eukaryota</taxon>
        <taxon>Fungi</taxon>
        <taxon>Dikarya</taxon>
        <taxon>Ascomycota</taxon>
        <taxon>Pezizomycotina</taxon>
        <taxon>Leotiomycetes</taxon>
        <taxon>Helotiales</taxon>
        <taxon>Pleuroascaceae</taxon>
        <taxon>Venustampulla</taxon>
    </lineage>
</organism>
<evidence type="ECO:0000256" key="2">
    <source>
        <dbReference type="ARBA" id="ARBA00022857"/>
    </source>
</evidence>
<dbReference type="SUPFAM" id="SSF51735">
    <property type="entry name" value="NAD(P)-binding Rossmann-fold domains"/>
    <property type="match status" value="1"/>
</dbReference>
<dbReference type="InterPro" id="IPR002347">
    <property type="entry name" value="SDR_fam"/>
</dbReference>
<dbReference type="PROSITE" id="PS00061">
    <property type="entry name" value="ADH_SHORT"/>
    <property type="match status" value="1"/>
</dbReference>
<dbReference type="InterPro" id="IPR020904">
    <property type="entry name" value="Sc_DH/Rdtase_CS"/>
</dbReference>
<dbReference type="PRINTS" id="PR00080">
    <property type="entry name" value="SDRFAMILY"/>
</dbReference>
<proteinExistence type="inferred from homology"/>
<dbReference type="Gene3D" id="3.40.50.720">
    <property type="entry name" value="NAD(P)-binding Rossmann-like Domain"/>
    <property type="match status" value="1"/>
</dbReference>
<evidence type="ECO:0000313" key="4">
    <source>
        <dbReference type="EMBL" id="RDL35897.1"/>
    </source>
</evidence>
<gene>
    <name evidence="4" type="ORF">BP5553_06509</name>
</gene>
<dbReference type="GeneID" id="43599358"/>
<accession>A0A370TK59</accession>
<evidence type="ECO:0000256" key="1">
    <source>
        <dbReference type="ARBA" id="ARBA00006484"/>
    </source>
</evidence>
<dbReference type="Proteomes" id="UP000254866">
    <property type="component" value="Unassembled WGS sequence"/>
</dbReference>
<dbReference type="Pfam" id="PF13561">
    <property type="entry name" value="adh_short_C2"/>
    <property type="match status" value="1"/>
</dbReference>
<dbReference type="STRING" id="2656787.A0A370TK59"/>
<keyword evidence="2" id="KW-0521">NADP</keyword>
<sequence length="368" mass="39614">MTKDRNNIVGITKQSPPVDITEPYDAAWVAGKTILVTGGASGFGEGFFRKWAENGANVIIGDINDVRGRALVENVRKATGNQNHHYIHCDVTNWQSQVDFFREAVRLSPHGGIDAVVANAGITDGSPMFDDPPGNLDTLEEPPAPNLKCLEVNLIGVMYTAHLAIFYLPKNPKSQPADHTLSPGPNVRDRHLLLVGSIASLAAIPGQIQYCASKHAVLGLYRSLRCTASLKGIRVNMILPYFIDTPIIPVGGRILLAGGATGKPEDVVDAATRLMADSRIVGRGLAIGPRIKVGDDWQLLPDTAQGGTEAAVWEAYAEDFEEADIFTSRFVSSELVATCRVDFFELPIPRSTIAVAPLNYTAAGLESF</sequence>
<keyword evidence="3" id="KW-0560">Oxidoreductase</keyword>
<dbReference type="GO" id="GO:0016491">
    <property type="term" value="F:oxidoreductase activity"/>
    <property type="evidence" value="ECO:0007669"/>
    <property type="project" value="UniProtKB-KW"/>
</dbReference>
<dbReference type="AlphaFoldDB" id="A0A370TK59"/>
<comment type="caution">
    <text evidence="4">The sequence shown here is derived from an EMBL/GenBank/DDBJ whole genome shotgun (WGS) entry which is preliminary data.</text>
</comment>
<dbReference type="RefSeq" id="XP_031868553.1">
    <property type="nucleotide sequence ID" value="XM_032015132.1"/>
</dbReference>
<comment type="similarity">
    <text evidence="1">Belongs to the short-chain dehydrogenases/reductases (SDR) family.</text>
</comment>
<keyword evidence="5" id="KW-1185">Reference proteome</keyword>
<dbReference type="OrthoDB" id="498125at2759"/>
<reference evidence="4 5" key="1">
    <citation type="journal article" date="2018" name="IMA Fungus">
        <title>IMA Genome-F 9: Draft genome sequence of Annulohypoxylon stygium, Aspergillus mulundensis, Berkeleyomyces basicola (syn. Thielaviopsis basicola), Ceratocystis smalleyi, two Cercospora beticola strains, Coleophoma cylindrospora, Fusarium fracticaudum, Phialophora cf. hyalina, and Morchella septimelata.</title>
        <authorList>
            <person name="Wingfield B.D."/>
            <person name="Bills G.F."/>
            <person name="Dong Y."/>
            <person name="Huang W."/>
            <person name="Nel W.J."/>
            <person name="Swalarsk-Parry B.S."/>
            <person name="Vaghefi N."/>
            <person name="Wilken P.M."/>
            <person name="An Z."/>
            <person name="de Beer Z.W."/>
            <person name="De Vos L."/>
            <person name="Chen L."/>
            <person name="Duong T.A."/>
            <person name="Gao Y."/>
            <person name="Hammerbacher A."/>
            <person name="Kikkert J.R."/>
            <person name="Li Y."/>
            <person name="Li H."/>
            <person name="Li K."/>
            <person name="Li Q."/>
            <person name="Liu X."/>
            <person name="Ma X."/>
            <person name="Naidoo K."/>
            <person name="Pethybridge S.J."/>
            <person name="Sun J."/>
            <person name="Steenkamp E.T."/>
            <person name="van der Nest M.A."/>
            <person name="van Wyk S."/>
            <person name="Wingfield M.J."/>
            <person name="Xiong C."/>
            <person name="Yue Q."/>
            <person name="Zhang X."/>
        </authorList>
    </citation>
    <scope>NUCLEOTIDE SEQUENCE [LARGE SCALE GENOMIC DNA]</scope>
    <source>
        <strain evidence="4 5">BP 5553</strain>
    </source>
</reference>
<dbReference type="PRINTS" id="PR00081">
    <property type="entry name" value="GDHRDH"/>
</dbReference>
<protein>
    <submittedName>
        <fullName evidence="4">NAD(P)-binding Rossmann-fold containing protein</fullName>
    </submittedName>
</protein>
<name>A0A370TK59_9HELO</name>
<dbReference type="PANTHER" id="PTHR43180:SF16">
    <property type="entry name" value="BACILYSIN BIOSYNTHESIS OXIDOREDUCTASE BACC"/>
    <property type="match status" value="1"/>
</dbReference>
<dbReference type="InterPro" id="IPR036291">
    <property type="entry name" value="NAD(P)-bd_dom_sf"/>
</dbReference>